<sequence length="147" mass="16262">MNEAQSRYFEDVCEGMELAPLTKTVTTTQMFLYSAITRNPHRIHYDEKFAHSEGLPTVLVQGPLQGAQLSAYVSDWMGAGGFLKKFTYSNRGMALAGQSLTLRGKVVKKYELEGRPAVDLEVWEENATGDLLVPATATVFLPSRSTN</sequence>
<dbReference type="SUPFAM" id="SSF54637">
    <property type="entry name" value="Thioesterase/thiol ester dehydrase-isomerase"/>
    <property type="match status" value="1"/>
</dbReference>
<name>S9ZMV6_9RHOO</name>
<reference evidence="2 3" key="1">
    <citation type="submission" date="2013-06" db="EMBL/GenBank/DDBJ databases">
        <title>Draft genome sequence of Thauera terpenica.</title>
        <authorList>
            <person name="Liu B."/>
            <person name="Frostegard A.H."/>
            <person name="Shapleigh J.P."/>
        </authorList>
    </citation>
    <scope>NUCLEOTIDE SEQUENCE [LARGE SCALE GENOMIC DNA]</scope>
    <source>
        <strain evidence="2 3">58Eu</strain>
    </source>
</reference>
<protein>
    <recommendedName>
        <fullName evidence="1">MaoC-like domain-containing protein</fullName>
    </recommendedName>
</protein>
<dbReference type="OrthoDB" id="9774179at2"/>
<feature type="domain" description="MaoC-like" evidence="1">
    <location>
        <begin position="21"/>
        <end position="114"/>
    </location>
</feature>
<organism evidence="2 3">
    <name type="scientific">Thauera terpenica 58Eu</name>
    <dbReference type="NCBI Taxonomy" id="1348657"/>
    <lineage>
        <taxon>Bacteria</taxon>
        <taxon>Pseudomonadati</taxon>
        <taxon>Pseudomonadota</taxon>
        <taxon>Betaproteobacteria</taxon>
        <taxon>Rhodocyclales</taxon>
        <taxon>Zoogloeaceae</taxon>
        <taxon>Thauera</taxon>
    </lineage>
</organism>
<dbReference type="Gene3D" id="3.10.129.10">
    <property type="entry name" value="Hotdog Thioesterase"/>
    <property type="match status" value="1"/>
</dbReference>
<dbReference type="PANTHER" id="PTHR28152:SF1">
    <property type="entry name" value="HYDROXYACYL-THIOESTER DEHYDRATASE TYPE 2, MITOCHONDRIAL"/>
    <property type="match status" value="1"/>
</dbReference>
<evidence type="ECO:0000313" key="3">
    <source>
        <dbReference type="Proteomes" id="UP000015455"/>
    </source>
</evidence>
<proteinExistence type="predicted"/>
<keyword evidence="3" id="KW-1185">Reference proteome</keyword>
<dbReference type="EMBL" id="ATJV01000070">
    <property type="protein sequence ID" value="EPZ14842.1"/>
    <property type="molecule type" value="Genomic_DNA"/>
</dbReference>
<comment type="caution">
    <text evidence="2">The sequence shown here is derived from an EMBL/GenBank/DDBJ whole genome shotgun (WGS) entry which is preliminary data.</text>
</comment>
<dbReference type="STRING" id="1348657.M622_05135"/>
<dbReference type="eggNOG" id="COG3777">
    <property type="taxonomic scope" value="Bacteria"/>
</dbReference>
<dbReference type="RefSeq" id="WP_021250184.1">
    <property type="nucleotide sequence ID" value="NZ_ATJV01000070.1"/>
</dbReference>
<dbReference type="AlphaFoldDB" id="S9ZMV6"/>
<dbReference type="InterPro" id="IPR029069">
    <property type="entry name" value="HotDog_dom_sf"/>
</dbReference>
<dbReference type="Proteomes" id="UP000015455">
    <property type="component" value="Unassembled WGS sequence"/>
</dbReference>
<gene>
    <name evidence="2" type="ORF">M622_05135</name>
</gene>
<accession>S9ZMV6</accession>
<dbReference type="GO" id="GO:0019171">
    <property type="term" value="F:(3R)-hydroxyacyl-[acyl-carrier-protein] dehydratase activity"/>
    <property type="evidence" value="ECO:0007669"/>
    <property type="project" value="TreeGrafter"/>
</dbReference>
<dbReference type="InterPro" id="IPR052741">
    <property type="entry name" value="Mitochondrial_HTD2"/>
</dbReference>
<dbReference type="PATRIC" id="fig|1348657.5.peg.2782"/>
<dbReference type="Pfam" id="PF01575">
    <property type="entry name" value="MaoC_dehydratas"/>
    <property type="match status" value="1"/>
</dbReference>
<evidence type="ECO:0000259" key="1">
    <source>
        <dbReference type="Pfam" id="PF01575"/>
    </source>
</evidence>
<dbReference type="PANTHER" id="PTHR28152">
    <property type="entry name" value="HYDROXYACYL-THIOESTER DEHYDRATASE TYPE 2, MITOCHONDRIAL"/>
    <property type="match status" value="1"/>
</dbReference>
<dbReference type="InterPro" id="IPR002539">
    <property type="entry name" value="MaoC-like_dom"/>
</dbReference>
<evidence type="ECO:0000313" key="2">
    <source>
        <dbReference type="EMBL" id="EPZ14842.1"/>
    </source>
</evidence>